<dbReference type="EMBL" id="CP048020">
    <property type="protein sequence ID" value="QHX44383.1"/>
    <property type="molecule type" value="Genomic_DNA"/>
</dbReference>
<dbReference type="SUPFAM" id="SSF69593">
    <property type="entry name" value="Glycerol-3-phosphate (1)-acyltransferase"/>
    <property type="match status" value="1"/>
</dbReference>
<organism evidence="2 3">
    <name type="scientific">Treponema vincentii</name>
    <dbReference type="NCBI Taxonomy" id="69710"/>
    <lineage>
        <taxon>Bacteria</taxon>
        <taxon>Pseudomonadati</taxon>
        <taxon>Spirochaetota</taxon>
        <taxon>Spirochaetia</taxon>
        <taxon>Spirochaetales</taxon>
        <taxon>Treponemataceae</taxon>
        <taxon>Treponema</taxon>
    </lineage>
</organism>
<reference evidence="2 3" key="1">
    <citation type="submission" date="2020-01" db="EMBL/GenBank/DDBJ databases">
        <title>Complete genome sequence of a human oral phylogroup 1 Treponema sp. strain ATCC 700766, originally isolated from periodontitis dental plaque.</title>
        <authorList>
            <person name="Chan Y."/>
            <person name="Huo Y.-B."/>
            <person name="Yu X.-L."/>
            <person name="Zeng H."/>
            <person name="Leung W.-K."/>
            <person name="Watt R.M."/>
        </authorList>
    </citation>
    <scope>NUCLEOTIDE SEQUENCE [LARGE SCALE GENOMIC DNA]</scope>
    <source>
        <strain evidence="2 3">OMZ 804</strain>
    </source>
</reference>
<evidence type="ECO:0000313" key="2">
    <source>
        <dbReference type="EMBL" id="QHX44383.1"/>
    </source>
</evidence>
<dbReference type="InterPro" id="IPR002123">
    <property type="entry name" value="Plipid/glycerol_acylTrfase"/>
</dbReference>
<gene>
    <name evidence="2" type="ORF">GWP43_13960</name>
</gene>
<sequence length="289" mass="32771">MDGLVLKNMLEELRPLFERYASKDNIITEENVHKLENPHIRSILESAVQKLLLDGSRLYPEAHIIEFLNAIKAGKKGIILSEHYSNLDLPIFLYLMEQTGDAGKELAHRSIAMAGMKLTEEDPLIAALTEGYERIVIYPSRTLAGITDPVQLEEEKKRSRTINIASMRTLEEVRKEGKAVIVYPAGTRYRPGKPETKRGVREIDSYIRTSDVMMLVSINGNCLRISDDPANMLGDIVCQDKVVIEVSPVINCNEFRERAKQRCHEGDDKKQAVVDLVMEELEIMHNRNA</sequence>
<evidence type="ECO:0000313" key="3">
    <source>
        <dbReference type="Proteomes" id="UP000464374"/>
    </source>
</evidence>
<evidence type="ECO:0000259" key="1">
    <source>
        <dbReference type="SMART" id="SM00563"/>
    </source>
</evidence>
<dbReference type="Gene3D" id="3.40.1130.10">
    <property type="entry name" value="Glycerol-3-phosphate (1)-acyltransferase"/>
    <property type="match status" value="1"/>
</dbReference>
<dbReference type="GO" id="GO:0016746">
    <property type="term" value="F:acyltransferase activity"/>
    <property type="evidence" value="ECO:0007669"/>
    <property type="project" value="UniProtKB-KW"/>
</dbReference>
<keyword evidence="2" id="KW-0012">Acyltransferase</keyword>
<dbReference type="SMART" id="SM00563">
    <property type="entry name" value="PlsC"/>
    <property type="match status" value="1"/>
</dbReference>
<dbReference type="Proteomes" id="UP000464374">
    <property type="component" value="Chromosome"/>
</dbReference>
<protein>
    <submittedName>
        <fullName evidence="2">1-acyl-sn-glycerol-3-phosphate acyltransferase</fullName>
    </submittedName>
</protein>
<dbReference type="Pfam" id="PF01553">
    <property type="entry name" value="Acyltransferase"/>
    <property type="match status" value="1"/>
</dbReference>
<name>A0A6P1Y5Y6_9SPIR</name>
<dbReference type="AlphaFoldDB" id="A0A6P1Y5Y6"/>
<proteinExistence type="predicted"/>
<dbReference type="RefSeq" id="WP_162664655.1">
    <property type="nucleotide sequence ID" value="NZ_CP048020.1"/>
</dbReference>
<accession>A0A6P1Y5Y6</accession>
<feature type="domain" description="Phospholipid/glycerol acyltransferase" evidence="1">
    <location>
        <begin position="77"/>
        <end position="221"/>
    </location>
</feature>
<keyword evidence="2" id="KW-0808">Transferase</keyword>
<dbReference type="KEGG" id="trz:GWP43_13960"/>